<dbReference type="HOGENOM" id="CLU_2825864_0_0_0"/>
<dbReference type="AlphaFoldDB" id="J9Z9S0"/>
<dbReference type="STRING" id="1048260.LFML04_0666"/>
<dbReference type="EMBL" id="CP002919">
    <property type="protein sequence ID" value="AFS52901.1"/>
    <property type="molecule type" value="Genomic_DNA"/>
</dbReference>
<gene>
    <name evidence="1" type="ordered locus">LFML04_0666</name>
</gene>
<proteinExistence type="predicted"/>
<evidence type="ECO:0000313" key="1">
    <source>
        <dbReference type="EMBL" id="AFS52901.1"/>
    </source>
</evidence>
<evidence type="ECO:0008006" key="3">
    <source>
        <dbReference type="Google" id="ProtNLM"/>
    </source>
</evidence>
<evidence type="ECO:0000313" key="2">
    <source>
        <dbReference type="Proteomes" id="UP000006177"/>
    </source>
</evidence>
<organism evidence="1 2">
    <name type="scientific">Leptospirillum ferriphilum (strain ML-04)</name>
    <dbReference type="NCBI Taxonomy" id="1048260"/>
    <lineage>
        <taxon>Bacteria</taxon>
        <taxon>Pseudomonadati</taxon>
        <taxon>Nitrospirota</taxon>
        <taxon>Nitrospiria</taxon>
        <taxon>Nitrospirales</taxon>
        <taxon>Nitrospiraceae</taxon>
        <taxon>Leptospirillum</taxon>
    </lineage>
</organism>
<dbReference type="Proteomes" id="UP000006177">
    <property type="component" value="Chromosome"/>
</dbReference>
<dbReference type="PROSITE" id="PS51257">
    <property type="entry name" value="PROKAR_LIPOPROTEIN"/>
    <property type="match status" value="1"/>
</dbReference>
<name>J9Z9S0_LEPFM</name>
<protein>
    <recommendedName>
        <fullName evidence="3">Lipoprotein</fullName>
    </recommendedName>
</protein>
<dbReference type="PATRIC" id="fig|1048260.3.peg.716"/>
<reference evidence="1 2" key="1">
    <citation type="journal article" date="2011" name="J. Microbiol.">
        <title>Complete genome of Leptospirillum ferriphilum ML-04 provides insight into its physiology and environmental adaptation.</title>
        <authorList>
            <person name="Mi S."/>
            <person name="Song J."/>
            <person name="Lin J."/>
            <person name="Che Y."/>
            <person name="Zheng H."/>
            <person name="Lin J."/>
        </authorList>
    </citation>
    <scope>NUCLEOTIDE SEQUENCE [LARGE SCALE GENOMIC DNA]</scope>
    <source>
        <strain evidence="1 2">ML-04</strain>
    </source>
</reference>
<sequence>MKKILLGLMVSLALVIGAVLVSCSSVPPDPPVQQWTVLFGEQVFVCESVPLQPKNDVTIDCVPKYH</sequence>
<dbReference type="KEGG" id="lfi:LFML04_0666"/>
<accession>J9Z9S0</accession>